<dbReference type="InterPro" id="IPR011606">
    <property type="entry name" value="Brnchd-chn_aa_trnsp_permease"/>
</dbReference>
<feature type="transmembrane region" description="Helical" evidence="8">
    <location>
        <begin position="81"/>
        <end position="106"/>
    </location>
</feature>
<dbReference type="GO" id="GO:0005886">
    <property type="term" value="C:plasma membrane"/>
    <property type="evidence" value="ECO:0007669"/>
    <property type="project" value="UniProtKB-SubCell"/>
</dbReference>
<sequence length="248" mass="27275">MSFSKNTTEMQYQTDDMYDFKQGIKASIPVLLGIIPFALILGAQASQKGLSLLEIPLLTGLNFAGGSEFAILQAWTNPPQLMILVFITFLVNSRHLVMGASLVSYLKHLPNKKVYPALFFMCDESWAMSLADAQKRKHLEPKDAFNLSFYSGICFSIYIMWVVFTALGGAIGPLFGDLARLGFDMAFPAVFLVLLRSMWCNVHDAIPWGASLIAAIGAYLYFPSGWHIPIGAVVGMITAVLMTGDDDE</sequence>
<name>A0A217EEA6_9GAMM</name>
<evidence type="ECO:0000256" key="5">
    <source>
        <dbReference type="ARBA" id="ARBA00022692"/>
    </source>
</evidence>
<proteinExistence type="inferred from homology"/>
<keyword evidence="4" id="KW-1003">Cell membrane</keyword>
<dbReference type="PANTHER" id="PTHR34979:SF1">
    <property type="entry name" value="INNER MEMBRANE PROTEIN YGAZ"/>
    <property type="match status" value="1"/>
</dbReference>
<feature type="transmembrane region" description="Helical" evidence="8">
    <location>
        <begin position="205"/>
        <end position="222"/>
    </location>
</feature>
<dbReference type="GO" id="GO:1903785">
    <property type="term" value="P:L-valine transmembrane transport"/>
    <property type="evidence" value="ECO:0007669"/>
    <property type="project" value="TreeGrafter"/>
</dbReference>
<dbReference type="Proteomes" id="UP000243463">
    <property type="component" value="Unassembled WGS sequence"/>
</dbReference>
<keyword evidence="10" id="KW-1185">Reference proteome</keyword>
<keyword evidence="5 8" id="KW-0812">Transmembrane</keyword>
<keyword evidence="7 8" id="KW-0472">Membrane</keyword>
<dbReference type="PANTHER" id="PTHR34979">
    <property type="entry name" value="INNER MEMBRANE PROTEIN YGAZ"/>
    <property type="match status" value="1"/>
</dbReference>
<feature type="transmembrane region" description="Helical" evidence="8">
    <location>
        <begin position="55"/>
        <end position="75"/>
    </location>
</feature>
<dbReference type="RefSeq" id="WP_088822872.1">
    <property type="nucleotide sequence ID" value="NZ_FZLN01000001.1"/>
</dbReference>
<accession>A0A217EEA6</accession>
<protein>
    <submittedName>
        <fullName evidence="9">4-azaleucine resistance probable transporter AzlC</fullName>
    </submittedName>
</protein>
<feature type="transmembrane region" description="Helical" evidence="8">
    <location>
        <begin position="144"/>
        <end position="172"/>
    </location>
</feature>
<comment type="similarity">
    <text evidence="2">Belongs to the AzlC family.</text>
</comment>
<evidence type="ECO:0000256" key="3">
    <source>
        <dbReference type="ARBA" id="ARBA00022448"/>
    </source>
</evidence>
<evidence type="ECO:0000256" key="7">
    <source>
        <dbReference type="ARBA" id="ARBA00023136"/>
    </source>
</evidence>
<comment type="subcellular location">
    <subcellularLocation>
        <location evidence="1">Cell membrane</location>
        <topology evidence="1">Multi-pass membrane protein</topology>
    </subcellularLocation>
</comment>
<evidence type="ECO:0000256" key="8">
    <source>
        <dbReference type="SAM" id="Phobius"/>
    </source>
</evidence>
<evidence type="ECO:0000256" key="1">
    <source>
        <dbReference type="ARBA" id="ARBA00004651"/>
    </source>
</evidence>
<dbReference type="EMBL" id="FZLN01000001">
    <property type="protein sequence ID" value="SNQ28855.1"/>
    <property type="molecule type" value="Genomic_DNA"/>
</dbReference>
<evidence type="ECO:0000313" key="9">
    <source>
        <dbReference type="EMBL" id="SNQ28855.1"/>
    </source>
</evidence>
<evidence type="ECO:0000256" key="6">
    <source>
        <dbReference type="ARBA" id="ARBA00022989"/>
    </source>
</evidence>
<keyword evidence="3" id="KW-0813">Transport</keyword>
<keyword evidence="6 8" id="KW-1133">Transmembrane helix</keyword>
<feature type="transmembrane region" description="Helical" evidence="8">
    <location>
        <begin position="26"/>
        <end position="43"/>
    </location>
</feature>
<reference evidence="10" key="1">
    <citation type="submission" date="2017-06" db="EMBL/GenBank/DDBJ databases">
        <authorList>
            <person name="Varghese N."/>
            <person name="Submissions S."/>
        </authorList>
    </citation>
    <scope>NUCLEOTIDE SEQUENCE [LARGE SCALE GENOMIC DNA]</scope>
    <source>
        <strain evidence="10">ANC 5114</strain>
    </source>
</reference>
<evidence type="ECO:0000256" key="2">
    <source>
        <dbReference type="ARBA" id="ARBA00010735"/>
    </source>
</evidence>
<feature type="transmembrane region" description="Helical" evidence="8">
    <location>
        <begin position="178"/>
        <end position="198"/>
    </location>
</feature>
<organism evidence="9 10">
    <name type="scientific">Acinetobacter apis</name>
    <dbReference type="NCBI Taxonomy" id="1229165"/>
    <lineage>
        <taxon>Bacteria</taxon>
        <taxon>Pseudomonadati</taxon>
        <taxon>Pseudomonadota</taxon>
        <taxon>Gammaproteobacteria</taxon>
        <taxon>Moraxellales</taxon>
        <taxon>Moraxellaceae</taxon>
        <taxon>Acinetobacter</taxon>
    </lineage>
</organism>
<evidence type="ECO:0000256" key="4">
    <source>
        <dbReference type="ARBA" id="ARBA00022475"/>
    </source>
</evidence>
<evidence type="ECO:0000313" key="10">
    <source>
        <dbReference type="Proteomes" id="UP000243463"/>
    </source>
</evidence>
<dbReference type="Pfam" id="PF03591">
    <property type="entry name" value="AzlC"/>
    <property type="match status" value="1"/>
</dbReference>
<dbReference type="AlphaFoldDB" id="A0A217EEA6"/>
<dbReference type="OrthoDB" id="9803444at2"/>
<gene>
    <name evidence="9" type="ORF">SAMN05444584_0783</name>
</gene>